<reference evidence="10 11" key="1">
    <citation type="journal article" date="2014" name="Int. J. Syst. Evol. Microbiol.">
        <title>Complete genome sequence of Corynebacterium casei LMG S-19264T (=DSM 44701T), isolated from a smear-ripened cheese.</title>
        <authorList>
            <consortium name="US DOE Joint Genome Institute (JGI-PGF)"/>
            <person name="Walter F."/>
            <person name="Albersmeier A."/>
            <person name="Kalinowski J."/>
            <person name="Ruckert C."/>
        </authorList>
    </citation>
    <scope>NUCLEOTIDE SEQUENCE [LARGE SCALE GENOMIC DNA]</scope>
    <source>
        <strain evidence="10 11">CGMCC 1.7286</strain>
    </source>
</reference>
<keyword evidence="4 8" id="KW-0819">tRNA processing</keyword>
<comment type="domain">
    <text evidence="8">The N-terminal region contains the highly conserved SGGXDS motif, predicted to be a P-loop motif involved in ATP binding.</text>
</comment>
<evidence type="ECO:0000256" key="3">
    <source>
        <dbReference type="ARBA" id="ARBA00022598"/>
    </source>
</evidence>
<dbReference type="SMART" id="SM00977">
    <property type="entry name" value="TilS_C"/>
    <property type="match status" value="1"/>
</dbReference>
<proteinExistence type="inferred from homology"/>
<evidence type="ECO:0000256" key="5">
    <source>
        <dbReference type="ARBA" id="ARBA00022741"/>
    </source>
</evidence>
<comment type="similarity">
    <text evidence="8">Belongs to the tRNA(Ile)-lysidine synthase family.</text>
</comment>
<evidence type="ECO:0000256" key="2">
    <source>
        <dbReference type="ARBA" id="ARBA00022490"/>
    </source>
</evidence>
<dbReference type="Pfam" id="PF01171">
    <property type="entry name" value="ATP_bind_3"/>
    <property type="match status" value="1"/>
</dbReference>
<evidence type="ECO:0000256" key="7">
    <source>
        <dbReference type="ARBA" id="ARBA00048539"/>
    </source>
</evidence>
<dbReference type="Proteomes" id="UP000599578">
    <property type="component" value="Unassembled WGS sequence"/>
</dbReference>
<keyword evidence="5 8" id="KW-0547">Nucleotide-binding</keyword>
<dbReference type="RefSeq" id="WP_188859382.1">
    <property type="nucleotide sequence ID" value="NZ_BMLT01000002.1"/>
</dbReference>
<dbReference type="GO" id="GO:0006400">
    <property type="term" value="P:tRNA modification"/>
    <property type="evidence" value="ECO:0007669"/>
    <property type="project" value="UniProtKB-UniRule"/>
</dbReference>
<keyword evidence="6 8" id="KW-0067">ATP-binding</keyword>
<dbReference type="GO" id="GO:0005737">
    <property type="term" value="C:cytoplasm"/>
    <property type="evidence" value="ECO:0007669"/>
    <property type="project" value="UniProtKB-SubCell"/>
</dbReference>
<dbReference type="PANTHER" id="PTHR43033:SF1">
    <property type="entry name" value="TRNA(ILE)-LYSIDINE SYNTHASE-RELATED"/>
    <property type="match status" value="1"/>
</dbReference>
<dbReference type="InterPro" id="IPR012795">
    <property type="entry name" value="tRNA_Ile_lys_synt_N"/>
</dbReference>
<dbReference type="GO" id="GO:0005524">
    <property type="term" value="F:ATP binding"/>
    <property type="evidence" value="ECO:0007669"/>
    <property type="project" value="UniProtKB-UniRule"/>
</dbReference>
<dbReference type="SUPFAM" id="SSF56037">
    <property type="entry name" value="PheT/TilS domain"/>
    <property type="match status" value="1"/>
</dbReference>
<feature type="domain" description="Lysidine-tRNA(Ile) synthetase C-terminal" evidence="9">
    <location>
        <begin position="356"/>
        <end position="429"/>
    </location>
</feature>
<evidence type="ECO:0000256" key="1">
    <source>
        <dbReference type="ARBA" id="ARBA00004496"/>
    </source>
</evidence>
<dbReference type="NCBIfam" id="TIGR02432">
    <property type="entry name" value="lysidine_TilS_N"/>
    <property type="match status" value="1"/>
</dbReference>
<evidence type="ECO:0000256" key="8">
    <source>
        <dbReference type="HAMAP-Rule" id="MF_01161"/>
    </source>
</evidence>
<feature type="binding site" evidence="8">
    <location>
        <begin position="28"/>
        <end position="33"/>
    </location>
    <ligand>
        <name>ATP</name>
        <dbReference type="ChEBI" id="CHEBI:30616"/>
    </ligand>
</feature>
<dbReference type="NCBIfam" id="TIGR02433">
    <property type="entry name" value="lysidine_TilS_C"/>
    <property type="match status" value="1"/>
</dbReference>
<accession>A0A917Z9T1</accession>
<dbReference type="EC" id="6.3.4.19" evidence="8"/>
<dbReference type="SUPFAM" id="SSF82829">
    <property type="entry name" value="MesJ substrate recognition domain-like"/>
    <property type="match status" value="1"/>
</dbReference>
<evidence type="ECO:0000256" key="6">
    <source>
        <dbReference type="ARBA" id="ARBA00022840"/>
    </source>
</evidence>
<dbReference type="Pfam" id="PF09179">
    <property type="entry name" value="TilS"/>
    <property type="match status" value="1"/>
</dbReference>
<comment type="subcellular location">
    <subcellularLocation>
        <location evidence="1 8">Cytoplasm</location>
    </subcellularLocation>
</comment>
<dbReference type="Pfam" id="PF11734">
    <property type="entry name" value="TilS_C"/>
    <property type="match status" value="1"/>
</dbReference>
<evidence type="ECO:0000313" key="10">
    <source>
        <dbReference type="EMBL" id="GGO78866.1"/>
    </source>
</evidence>
<gene>
    <name evidence="8 10" type="primary">tilS</name>
    <name evidence="10" type="ORF">GCM10011348_11820</name>
</gene>
<dbReference type="CDD" id="cd01992">
    <property type="entry name" value="TilS_N"/>
    <property type="match status" value="1"/>
</dbReference>
<dbReference type="Gene3D" id="3.40.50.620">
    <property type="entry name" value="HUPs"/>
    <property type="match status" value="1"/>
</dbReference>
<dbReference type="InterPro" id="IPR015262">
    <property type="entry name" value="tRNA_Ile_lys_synt_subst-bd"/>
</dbReference>
<evidence type="ECO:0000256" key="4">
    <source>
        <dbReference type="ARBA" id="ARBA00022694"/>
    </source>
</evidence>
<comment type="caution">
    <text evidence="10">The sequence shown here is derived from an EMBL/GenBank/DDBJ whole genome shotgun (WGS) entry which is preliminary data.</text>
</comment>
<protein>
    <recommendedName>
        <fullName evidence="8">tRNA(Ile)-lysidine synthase</fullName>
        <ecNumber evidence="8">6.3.4.19</ecNumber>
    </recommendedName>
    <alternativeName>
        <fullName evidence="8">tRNA(Ile)-2-lysyl-cytidine synthase</fullName>
    </alternativeName>
    <alternativeName>
        <fullName evidence="8">tRNA(Ile)-lysidine synthetase</fullName>
    </alternativeName>
</protein>
<name>A0A917Z9T1_9GAMM</name>
<dbReference type="InterPro" id="IPR014729">
    <property type="entry name" value="Rossmann-like_a/b/a_fold"/>
</dbReference>
<keyword evidence="11" id="KW-1185">Reference proteome</keyword>
<evidence type="ECO:0000313" key="11">
    <source>
        <dbReference type="Proteomes" id="UP000599578"/>
    </source>
</evidence>
<dbReference type="PANTHER" id="PTHR43033">
    <property type="entry name" value="TRNA(ILE)-LYSIDINE SYNTHASE-RELATED"/>
    <property type="match status" value="1"/>
</dbReference>
<dbReference type="HAMAP" id="MF_01161">
    <property type="entry name" value="tRNA_Ile_lys_synt"/>
    <property type="match status" value="1"/>
</dbReference>
<comment type="function">
    <text evidence="8">Ligates lysine onto the cytidine present at position 34 of the AUA codon-specific tRNA(Ile) that contains the anticodon CAU, in an ATP-dependent manner. Cytidine is converted to lysidine, thus changing the amino acid specificity of the tRNA from methionine to isoleucine.</text>
</comment>
<dbReference type="Gene3D" id="1.20.59.20">
    <property type="match status" value="1"/>
</dbReference>
<sequence>MGPDALLSAFRRQLGALPCVRRWLIGFSGGLDSRVLAELAARTLDPGSVLLLHVNHHLQDGSDAWAQHCRQIAGRLGLAIRVLDVSPRSASEDAAREARYGAFARELLPGDCLLLGHHADDQAETLLLRLLRGAGVRGMRGIPRRRPLGEAELLRPLLDQTRAGLEAWARAHELDWIEDPSNAVAGYDRNYLRLTVMPELAARWPDAAQRMAQSARHLAEADELLAELARSDRHGCRGRHGGLDTTALRELSLARRRNLLRHWCEAGSGVALNDRLLAAVDTEVLGAAVDRQPQLALGDQVLRRYRDELFLVPKRQPASAGSLADIALVPGEIRLLQGRLSIRPSRTGGLRTLDGLSLRYRREGERCRPAGRGGSHPLKKLFQEAAVPPWLREGWPLLVRGDEIVAVPGLFVCEGWQVGPDEDGFVLEWLPAGTAS</sequence>
<dbReference type="SUPFAM" id="SSF52402">
    <property type="entry name" value="Adenine nucleotide alpha hydrolases-like"/>
    <property type="match status" value="1"/>
</dbReference>
<dbReference type="InterPro" id="IPR012094">
    <property type="entry name" value="tRNA_Ile_lys_synt"/>
</dbReference>
<dbReference type="AlphaFoldDB" id="A0A917Z9T1"/>
<dbReference type="GO" id="GO:0032267">
    <property type="term" value="F:tRNA(Ile)-lysidine synthase activity"/>
    <property type="evidence" value="ECO:0007669"/>
    <property type="project" value="UniProtKB-EC"/>
</dbReference>
<keyword evidence="3 8" id="KW-0436">Ligase</keyword>
<dbReference type="EMBL" id="BMLT01000002">
    <property type="protein sequence ID" value="GGO78866.1"/>
    <property type="molecule type" value="Genomic_DNA"/>
</dbReference>
<dbReference type="InterPro" id="IPR012796">
    <property type="entry name" value="Lysidine-tRNA-synth_C"/>
</dbReference>
<comment type="catalytic activity">
    <reaction evidence="7 8">
        <text>cytidine(34) in tRNA(Ile2) + L-lysine + ATP = lysidine(34) in tRNA(Ile2) + AMP + diphosphate + H(+)</text>
        <dbReference type="Rhea" id="RHEA:43744"/>
        <dbReference type="Rhea" id="RHEA-COMP:10625"/>
        <dbReference type="Rhea" id="RHEA-COMP:10670"/>
        <dbReference type="ChEBI" id="CHEBI:15378"/>
        <dbReference type="ChEBI" id="CHEBI:30616"/>
        <dbReference type="ChEBI" id="CHEBI:32551"/>
        <dbReference type="ChEBI" id="CHEBI:33019"/>
        <dbReference type="ChEBI" id="CHEBI:82748"/>
        <dbReference type="ChEBI" id="CHEBI:83665"/>
        <dbReference type="ChEBI" id="CHEBI:456215"/>
        <dbReference type="EC" id="6.3.4.19"/>
    </reaction>
</comment>
<dbReference type="InterPro" id="IPR011063">
    <property type="entry name" value="TilS/TtcA_N"/>
</dbReference>
<evidence type="ECO:0000259" key="9">
    <source>
        <dbReference type="SMART" id="SM00977"/>
    </source>
</evidence>
<organism evidence="10 11">
    <name type="scientific">Marinobacterium nitratireducens</name>
    <dbReference type="NCBI Taxonomy" id="518897"/>
    <lineage>
        <taxon>Bacteria</taxon>
        <taxon>Pseudomonadati</taxon>
        <taxon>Pseudomonadota</taxon>
        <taxon>Gammaproteobacteria</taxon>
        <taxon>Oceanospirillales</taxon>
        <taxon>Oceanospirillaceae</taxon>
        <taxon>Marinobacterium</taxon>
    </lineage>
</organism>
<keyword evidence="2 8" id="KW-0963">Cytoplasm</keyword>